<proteinExistence type="predicted"/>
<dbReference type="SUPFAM" id="SSF141868">
    <property type="entry name" value="EAL domain-like"/>
    <property type="match status" value="1"/>
</dbReference>
<dbReference type="Pfam" id="PF00563">
    <property type="entry name" value="EAL"/>
    <property type="match status" value="1"/>
</dbReference>
<dbReference type="InterPro" id="IPR052340">
    <property type="entry name" value="RNase_Y/CdgJ"/>
</dbReference>
<dbReference type="Gene3D" id="3.20.20.450">
    <property type="entry name" value="EAL domain"/>
    <property type="match status" value="1"/>
</dbReference>
<feature type="domain" description="EAL" evidence="1">
    <location>
        <begin position="1"/>
        <end position="207"/>
    </location>
</feature>
<evidence type="ECO:0000259" key="2">
    <source>
        <dbReference type="PROSITE" id="PS51833"/>
    </source>
</evidence>
<dbReference type="PROSITE" id="PS51833">
    <property type="entry name" value="HDOD"/>
    <property type="match status" value="1"/>
</dbReference>
<dbReference type="Proteomes" id="UP001595617">
    <property type="component" value="Unassembled WGS sequence"/>
</dbReference>
<comment type="caution">
    <text evidence="3">The sequence shown here is derived from an EMBL/GenBank/DDBJ whole genome shotgun (WGS) entry which is preliminary data.</text>
</comment>
<sequence length="415" mass="46762">MTETADRPLFARQPIFDSDLRIVGYELLYRGMVGNHAVFENGSEASAQVLINALTEVDLMEVVDGKRAFVNFTLDMLSAVPEFAKKHLVIELLEDVPVTPHLIRKLGELKARGFTLALDDYGTRRYPRELLNLIDVVKIDLLHVSPSRLPMVVESLESFNIQLLAEKVETLEDYDRCRVLGFEMYQGYFFSYPQIISGRSRGSDRHTILELISTLYREDVQVRDVVGVINRDPAIAVKLLRLVNSALYRRQRNIQSIQQAITMLGLNRLRSWITLLLLDKNSDRGSALTELSLFHAFFCQAVARETNPPMADAAFTVGLLSCLDAFFDEPMAALLKNLPLDTLLQQALLANKGRLGAWLRLGRFMQRYSAQQVSENALEKLGLTREKLSELQQLALQEVSAAKSVLQGHSEALIA</sequence>
<dbReference type="RefSeq" id="WP_380698226.1">
    <property type="nucleotide sequence ID" value="NZ_JBHRYR010000005.1"/>
</dbReference>
<dbReference type="InterPro" id="IPR014408">
    <property type="entry name" value="dGMP_Pdiesterase_EAL/HD-GYP"/>
</dbReference>
<dbReference type="SMART" id="SM00052">
    <property type="entry name" value="EAL"/>
    <property type="match status" value="1"/>
</dbReference>
<evidence type="ECO:0000313" key="4">
    <source>
        <dbReference type="Proteomes" id="UP001595617"/>
    </source>
</evidence>
<reference evidence="4" key="1">
    <citation type="journal article" date="2019" name="Int. J. Syst. Evol. Microbiol.">
        <title>The Global Catalogue of Microorganisms (GCM) 10K type strain sequencing project: providing services to taxonomists for standard genome sequencing and annotation.</title>
        <authorList>
            <consortium name="The Broad Institute Genomics Platform"/>
            <consortium name="The Broad Institute Genome Sequencing Center for Infectious Disease"/>
            <person name="Wu L."/>
            <person name="Ma J."/>
        </authorList>
    </citation>
    <scope>NUCLEOTIDE SEQUENCE [LARGE SCALE GENOMIC DNA]</scope>
    <source>
        <strain evidence="4">IBRC 10765</strain>
    </source>
</reference>
<dbReference type="PROSITE" id="PS50883">
    <property type="entry name" value="EAL"/>
    <property type="match status" value="1"/>
</dbReference>
<evidence type="ECO:0000313" key="3">
    <source>
        <dbReference type="EMBL" id="MFC3854191.1"/>
    </source>
</evidence>
<name>A0ABV8A3G2_9GAMM</name>
<dbReference type="Gene3D" id="1.10.3210.10">
    <property type="entry name" value="Hypothetical protein af1432"/>
    <property type="match status" value="1"/>
</dbReference>
<evidence type="ECO:0000259" key="1">
    <source>
        <dbReference type="PROSITE" id="PS50883"/>
    </source>
</evidence>
<organism evidence="3 4">
    <name type="scientific">Saccharospirillum mangrovi</name>
    <dbReference type="NCBI Taxonomy" id="2161747"/>
    <lineage>
        <taxon>Bacteria</taxon>
        <taxon>Pseudomonadati</taxon>
        <taxon>Pseudomonadota</taxon>
        <taxon>Gammaproteobacteria</taxon>
        <taxon>Oceanospirillales</taxon>
        <taxon>Saccharospirillaceae</taxon>
        <taxon>Saccharospirillum</taxon>
    </lineage>
</organism>
<accession>A0ABV8A3G2</accession>
<feature type="domain" description="HDOD" evidence="2">
    <location>
        <begin position="201"/>
        <end position="397"/>
    </location>
</feature>
<dbReference type="InterPro" id="IPR001633">
    <property type="entry name" value="EAL_dom"/>
</dbReference>
<keyword evidence="4" id="KW-1185">Reference proteome</keyword>
<dbReference type="Pfam" id="PF08668">
    <property type="entry name" value="HDOD"/>
    <property type="match status" value="1"/>
</dbReference>
<dbReference type="InterPro" id="IPR013976">
    <property type="entry name" value="HDOD"/>
</dbReference>
<gene>
    <name evidence="3" type="ORF">ACFOOG_15210</name>
</gene>
<dbReference type="EMBL" id="JBHRYR010000005">
    <property type="protein sequence ID" value="MFC3854191.1"/>
    <property type="molecule type" value="Genomic_DNA"/>
</dbReference>
<dbReference type="InterPro" id="IPR035919">
    <property type="entry name" value="EAL_sf"/>
</dbReference>
<protein>
    <submittedName>
        <fullName evidence="3">EAL and HDOD domain-containing protein</fullName>
    </submittedName>
</protein>
<dbReference type="PANTHER" id="PTHR33525">
    <property type="match status" value="1"/>
</dbReference>
<dbReference type="SUPFAM" id="SSF109604">
    <property type="entry name" value="HD-domain/PDEase-like"/>
    <property type="match status" value="1"/>
</dbReference>
<dbReference type="PIRSF" id="PIRSF003180">
    <property type="entry name" value="DiGMPpdiest_YuxH"/>
    <property type="match status" value="1"/>
</dbReference>
<dbReference type="PANTHER" id="PTHR33525:SF4">
    <property type="entry name" value="CYCLIC DI-GMP PHOSPHODIESTERASE CDGJ"/>
    <property type="match status" value="1"/>
</dbReference>